<feature type="compositionally biased region" description="Low complexity" evidence="1">
    <location>
        <begin position="33"/>
        <end position="45"/>
    </location>
</feature>
<protein>
    <submittedName>
        <fullName evidence="2">Uncharacterized protein</fullName>
    </submittedName>
</protein>
<sequence length="96" mass="10117">MRDDIVLRLDRATAEDLYVALYEAGEHIAAGAAITPPTAEEAAPGHSSAGPGPRPWPSWLSVLRPPLVGRGSRVLSGRCGYLIKVSAGWGAPESLR</sequence>
<accession>A0ABP8S719</accession>
<dbReference type="EMBL" id="BAABGU010000003">
    <property type="protein sequence ID" value="GAA4563610.1"/>
    <property type="molecule type" value="Genomic_DNA"/>
</dbReference>
<dbReference type="Proteomes" id="UP001500307">
    <property type="component" value="Unassembled WGS sequence"/>
</dbReference>
<evidence type="ECO:0000313" key="3">
    <source>
        <dbReference type="Proteomes" id="UP001500307"/>
    </source>
</evidence>
<organism evidence="2 3">
    <name type="scientific">Micromonospora coerulea</name>
    <dbReference type="NCBI Taxonomy" id="47856"/>
    <lineage>
        <taxon>Bacteria</taxon>
        <taxon>Bacillati</taxon>
        <taxon>Actinomycetota</taxon>
        <taxon>Actinomycetes</taxon>
        <taxon>Micromonosporales</taxon>
        <taxon>Micromonosporaceae</taxon>
        <taxon>Micromonospora</taxon>
    </lineage>
</organism>
<name>A0ABP8S719_9ACTN</name>
<feature type="region of interest" description="Disordered" evidence="1">
    <location>
        <begin position="33"/>
        <end position="56"/>
    </location>
</feature>
<evidence type="ECO:0000313" key="2">
    <source>
        <dbReference type="EMBL" id="GAA4563610.1"/>
    </source>
</evidence>
<evidence type="ECO:0000256" key="1">
    <source>
        <dbReference type="SAM" id="MobiDB-lite"/>
    </source>
</evidence>
<comment type="caution">
    <text evidence="2">The sequence shown here is derived from an EMBL/GenBank/DDBJ whole genome shotgun (WGS) entry which is preliminary data.</text>
</comment>
<keyword evidence="3" id="KW-1185">Reference proteome</keyword>
<gene>
    <name evidence="2" type="ORF">GCM10023176_07890</name>
</gene>
<reference evidence="3" key="1">
    <citation type="journal article" date="2019" name="Int. J. Syst. Evol. Microbiol.">
        <title>The Global Catalogue of Microorganisms (GCM) 10K type strain sequencing project: providing services to taxonomists for standard genome sequencing and annotation.</title>
        <authorList>
            <consortium name="The Broad Institute Genomics Platform"/>
            <consortium name="The Broad Institute Genome Sequencing Center for Infectious Disease"/>
            <person name="Wu L."/>
            <person name="Ma J."/>
        </authorList>
    </citation>
    <scope>NUCLEOTIDE SEQUENCE [LARGE SCALE GENOMIC DNA]</scope>
    <source>
        <strain evidence="3">JCM 3175</strain>
    </source>
</reference>
<proteinExistence type="predicted"/>